<reference evidence="1" key="2">
    <citation type="journal article" date="2015" name="Data Brief">
        <title>Shoot transcriptome of the giant reed, Arundo donax.</title>
        <authorList>
            <person name="Barrero R.A."/>
            <person name="Guerrero F.D."/>
            <person name="Moolhuijzen P."/>
            <person name="Goolsby J.A."/>
            <person name="Tidwell J."/>
            <person name="Bellgard S.E."/>
            <person name="Bellgard M.I."/>
        </authorList>
    </citation>
    <scope>NUCLEOTIDE SEQUENCE</scope>
    <source>
        <tissue evidence="1">Shoot tissue taken approximately 20 cm above the soil surface</tissue>
    </source>
</reference>
<reference evidence="1" key="1">
    <citation type="submission" date="2014-09" db="EMBL/GenBank/DDBJ databases">
        <authorList>
            <person name="Magalhaes I.L.F."/>
            <person name="Oliveira U."/>
            <person name="Santos F.R."/>
            <person name="Vidigal T.H.D.A."/>
            <person name="Brescovit A.D."/>
            <person name="Santos A.J."/>
        </authorList>
    </citation>
    <scope>NUCLEOTIDE SEQUENCE</scope>
    <source>
        <tissue evidence="1">Shoot tissue taken approximately 20 cm above the soil surface</tissue>
    </source>
</reference>
<evidence type="ECO:0000313" key="1">
    <source>
        <dbReference type="EMBL" id="JAD66157.1"/>
    </source>
</evidence>
<proteinExistence type="predicted"/>
<dbReference type="AlphaFoldDB" id="A0A0A9C3R5"/>
<dbReference type="EMBL" id="GBRH01231738">
    <property type="protein sequence ID" value="JAD66157.1"/>
    <property type="molecule type" value="Transcribed_RNA"/>
</dbReference>
<accession>A0A0A9C3R5</accession>
<protein>
    <submittedName>
        <fullName evidence="1">Uncharacterized protein</fullName>
    </submittedName>
</protein>
<name>A0A0A9C3R5_ARUDO</name>
<sequence length="51" mass="5911">MYEILFPPMNKHEGLILNAKRAVFTAGNHVLCLHELQALITSLHRHRVETF</sequence>
<organism evidence="1">
    <name type="scientific">Arundo donax</name>
    <name type="common">Giant reed</name>
    <name type="synonym">Donax arundinaceus</name>
    <dbReference type="NCBI Taxonomy" id="35708"/>
    <lineage>
        <taxon>Eukaryota</taxon>
        <taxon>Viridiplantae</taxon>
        <taxon>Streptophyta</taxon>
        <taxon>Embryophyta</taxon>
        <taxon>Tracheophyta</taxon>
        <taxon>Spermatophyta</taxon>
        <taxon>Magnoliopsida</taxon>
        <taxon>Liliopsida</taxon>
        <taxon>Poales</taxon>
        <taxon>Poaceae</taxon>
        <taxon>PACMAD clade</taxon>
        <taxon>Arundinoideae</taxon>
        <taxon>Arundineae</taxon>
        <taxon>Arundo</taxon>
    </lineage>
</organism>